<feature type="domain" description="Thiolase C-terminal" evidence="6">
    <location>
        <begin position="289"/>
        <end position="410"/>
    </location>
</feature>
<dbReference type="Proteomes" id="UP001221686">
    <property type="component" value="Unassembled WGS sequence"/>
</dbReference>
<dbReference type="InterPro" id="IPR002155">
    <property type="entry name" value="Thiolase"/>
</dbReference>
<dbReference type="Pfam" id="PF00108">
    <property type="entry name" value="Thiolase_N"/>
    <property type="match status" value="1"/>
</dbReference>
<keyword evidence="3 4" id="KW-0012">Acyltransferase</keyword>
<dbReference type="InterPro" id="IPR020610">
    <property type="entry name" value="Thiolase_AS"/>
</dbReference>
<evidence type="ECO:0000256" key="4">
    <source>
        <dbReference type="RuleBase" id="RU003557"/>
    </source>
</evidence>
<dbReference type="PANTHER" id="PTHR43365:SF1">
    <property type="entry name" value="ACETYL-COA C-ACYLTRANSFERASE"/>
    <property type="match status" value="1"/>
</dbReference>
<evidence type="ECO:0000256" key="2">
    <source>
        <dbReference type="ARBA" id="ARBA00022679"/>
    </source>
</evidence>
<dbReference type="InterPro" id="IPR020617">
    <property type="entry name" value="Thiolase_C"/>
</dbReference>
<evidence type="ECO:0000256" key="3">
    <source>
        <dbReference type="ARBA" id="ARBA00023315"/>
    </source>
</evidence>
<dbReference type="InterPro" id="IPR016039">
    <property type="entry name" value="Thiolase-like"/>
</dbReference>
<evidence type="ECO:0000313" key="7">
    <source>
        <dbReference type="EMBL" id="MDC0721453.1"/>
    </source>
</evidence>
<dbReference type="NCBIfam" id="TIGR01930">
    <property type="entry name" value="AcCoA-C-Actrans"/>
    <property type="match status" value="1"/>
</dbReference>
<name>A0ABT5E7P8_9BACT</name>
<accession>A0ABT5E7P8</accession>
<protein>
    <submittedName>
        <fullName evidence="7">Acetyl-CoA C-acetyltransferase</fullName>
        <ecNumber evidence="7">2.3.1.9</ecNumber>
    </submittedName>
</protein>
<comment type="caution">
    <text evidence="7">The sequence shown here is derived from an EMBL/GenBank/DDBJ whole genome shotgun (WGS) entry which is preliminary data.</text>
</comment>
<reference evidence="7 8" key="1">
    <citation type="submission" date="2022-11" db="EMBL/GenBank/DDBJ databases">
        <title>Minimal conservation of predation-associated metabolite biosynthetic gene clusters underscores biosynthetic potential of Myxococcota including descriptions for ten novel species: Archangium lansinium sp. nov., Myxococcus landrumus sp. nov., Nannocystis bai.</title>
        <authorList>
            <person name="Ahearne A."/>
            <person name="Stevens C."/>
            <person name="Dowd S."/>
        </authorList>
    </citation>
    <scope>NUCLEOTIDE SEQUENCE [LARGE SCALE GENOMIC DNA]</scope>
    <source>
        <strain evidence="7 8">BB15-2</strain>
    </source>
</reference>
<dbReference type="CDD" id="cd00751">
    <property type="entry name" value="thiolase"/>
    <property type="match status" value="1"/>
</dbReference>
<sequence length="411" mass="42546">MGKALILDAVRTPRGRGKAGKGSLSAIHPQELLAQTLNGLVARTGIAAAEVDDLVVGSVSQVGEQGANIARNAVLAAGWPQEVSGVSLNRFCGSGLQAIAMAAYGAASGFQHLIVAGGVESMSRVPMGSDGGGQDGHNARLRERVFQIPQGISADLIATREGFTRQQLDAFAADSHRKATIAVEHGHFTRALVPVVDPATGQVALARDELVRPDTSLTGLARLAPSFVELGNMPVTPDGRTLDQIALAQFTDTPRIDHLHTAGNSSPLTDGAAAVLIGSEEYARAHGLRPRAVIKSIATIGSDPVLMLTAPAPVSRKALQQAGMQVGDIDLWEINEAFAAVVLETTRSLGVDPERINVNGGAIALGHPLGATGAMLLGTVVDELERRDLVTGLVTMCIGGGQGIAVIVERV</sequence>
<dbReference type="PANTHER" id="PTHR43365">
    <property type="entry name" value="BLR7806 PROTEIN"/>
    <property type="match status" value="1"/>
</dbReference>
<dbReference type="PIRSF" id="PIRSF000429">
    <property type="entry name" value="Ac-CoA_Ac_transf"/>
    <property type="match status" value="1"/>
</dbReference>
<evidence type="ECO:0000256" key="1">
    <source>
        <dbReference type="ARBA" id="ARBA00010982"/>
    </source>
</evidence>
<evidence type="ECO:0000259" key="5">
    <source>
        <dbReference type="Pfam" id="PF00108"/>
    </source>
</evidence>
<organism evidence="7 8">
    <name type="scientific">Nannocystis bainbridge</name>
    <dbReference type="NCBI Taxonomy" id="2995303"/>
    <lineage>
        <taxon>Bacteria</taxon>
        <taxon>Pseudomonadati</taxon>
        <taxon>Myxococcota</taxon>
        <taxon>Polyangia</taxon>
        <taxon>Nannocystales</taxon>
        <taxon>Nannocystaceae</taxon>
        <taxon>Nannocystis</taxon>
    </lineage>
</organism>
<evidence type="ECO:0000259" key="6">
    <source>
        <dbReference type="Pfam" id="PF02803"/>
    </source>
</evidence>
<dbReference type="PROSITE" id="PS00737">
    <property type="entry name" value="THIOLASE_2"/>
    <property type="match status" value="1"/>
</dbReference>
<evidence type="ECO:0000313" key="8">
    <source>
        <dbReference type="Proteomes" id="UP001221686"/>
    </source>
</evidence>
<dbReference type="Gene3D" id="3.40.47.10">
    <property type="match status" value="2"/>
</dbReference>
<feature type="domain" description="Thiolase N-terminal" evidence="5">
    <location>
        <begin position="5"/>
        <end position="232"/>
    </location>
</feature>
<keyword evidence="2 4" id="KW-0808">Transferase</keyword>
<dbReference type="EC" id="2.3.1.9" evidence="7"/>
<dbReference type="PROSITE" id="PS00099">
    <property type="entry name" value="THIOLASE_3"/>
    <property type="match status" value="1"/>
</dbReference>
<dbReference type="NCBIfam" id="NF006090">
    <property type="entry name" value="PRK08242.1"/>
    <property type="match status" value="1"/>
</dbReference>
<gene>
    <name evidence="7" type="ORF">POL25_31390</name>
</gene>
<dbReference type="GO" id="GO:0003985">
    <property type="term" value="F:acetyl-CoA C-acetyltransferase activity"/>
    <property type="evidence" value="ECO:0007669"/>
    <property type="project" value="UniProtKB-EC"/>
</dbReference>
<proteinExistence type="inferred from homology"/>
<dbReference type="RefSeq" id="WP_272089956.1">
    <property type="nucleotide sequence ID" value="NZ_JAQNDL010000003.1"/>
</dbReference>
<dbReference type="Pfam" id="PF02803">
    <property type="entry name" value="Thiolase_C"/>
    <property type="match status" value="1"/>
</dbReference>
<dbReference type="EMBL" id="JAQNDL010000003">
    <property type="protein sequence ID" value="MDC0721453.1"/>
    <property type="molecule type" value="Genomic_DNA"/>
</dbReference>
<dbReference type="SUPFAM" id="SSF53901">
    <property type="entry name" value="Thiolase-like"/>
    <property type="match status" value="2"/>
</dbReference>
<dbReference type="InterPro" id="IPR020616">
    <property type="entry name" value="Thiolase_N"/>
</dbReference>
<keyword evidence="8" id="KW-1185">Reference proteome</keyword>
<comment type="similarity">
    <text evidence="1 4">Belongs to the thiolase-like superfamily. Thiolase family.</text>
</comment>
<dbReference type="InterPro" id="IPR020613">
    <property type="entry name" value="Thiolase_CS"/>
</dbReference>